<sequence>MLVDHNDQGTDAIGGQRLYQNHKYGKEEFVQSEEQNFLSKAINFAIAKLKTLTAWLQRKTKALIGLSGCLETLCGQGFGAKE</sequence>
<evidence type="ECO:0000313" key="1">
    <source>
        <dbReference type="EMBL" id="KAK7856045.1"/>
    </source>
</evidence>
<dbReference type="EMBL" id="PKMF04000040">
    <property type="protein sequence ID" value="KAK7856045.1"/>
    <property type="molecule type" value="Genomic_DNA"/>
</dbReference>
<reference evidence="1 2" key="1">
    <citation type="journal article" date="2018" name="Sci. Data">
        <title>The draft genome sequence of cork oak.</title>
        <authorList>
            <person name="Ramos A.M."/>
            <person name="Usie A."/>
            <person name="Barbosa P."/>
            <person name="Barros P.M."/>
            <person name="Capote T."/>
            <person name="Chaves I."/>
            <person name="Simoes F."/>
            <person name="Abreu I."/>
            <person name="Carrasquinho I."/>
            <person name="Faro C."/>
            <person name="Guimaraes J.B."/>
            <person name="Mendonca D."/>
            <person name="Nobrega F."/>
            <person name="Rodrigues L."/>
            <person name="Saibo N.J.M."/>
            <person name="Varela M.C."/>
            <person name="Egas C."/>
            <person name="Matos J."/>
            <person name="Miguel C.M."/>
            <person name="Oliveira M.M."/>
            <person name="Ricardo C.P."/>
            <person name="Goncalves S."/>
        </authorList>
    </citation>
    <scope>NUCLEOTIDE SEQUENCE [LARGE SCALE GENOMIC DNA]</scope>
    <source>
        <strain evidence="2">cv. HL8</strain>
    </source>
</reference>
<accession>A0AAW0LXG6</accession>
<comment type="caution">
    <text evidence="1">The sequence shown here is derived from an EMBL/GenBank/DDBJ whole genome shotgun (WGS) entry which is preliminary data.</text>
</comment>
<dbReference type="Proteomes" id="UP000237347">
    <property type="component" value="Unassembled WGS sequence"/>
</dbReference>
<protein>
    <submittedName>
        <fullName evidence="1">Uncharacterized protein</fullName>
    </submittedName>
</protein>
<organism evidence="1 2">
    <name type="scientific">Quercus suber</name>
    <name type="common">Cork oak</name>
    <dbReference type="NCBI Taxonomy" id="58331"/>
    <lineage>
        <taxon>Eukaryota</taxon>
        <taxon>Viridiplantae</taxon>
        <taxon>Streptophyta</taxon>
        <taxon>Embryophyta</taxon>
        <taxon>Tracheophyta</taxon>
        <taxon>Spermatophyta</taxon>
        <taxon>Magnoliopsida</taxon>
        <taxon>eudicotyledons</taxon>
        <taxon>Gunneridae</taxon>
        <taxon>Pentapetalae</taxon>
        <taxon>rosids</taxon>
        <taxon>fabids</taxon>
        <taxon>Fagales</taxon>
        <taxon>Fagaceae</taxon>
        <taxon>Quercus</taxon>
    </lineage>
</organism>
<proteinExistence type="predicted"/>
<dbReference type="AlphaFoldDB" id="A0AAW0LXG6"/>
<evidence type="ECO:0000313" key="2">
    <source>
        <dbReference type="Proteomes" id="UP000237347"/>
    </source>
</evidence>
<gene>
    <name evidence="1" type="ORF">CFP56_025474</name>
</gene>
<keyword evidence="2" id="KW-1185">Reference proteome</keyword>
<name>A0AAW0LXG6_QUESU</name>